<protein>
    <submittedName>
        <fullName evidence="5">Pyrimidine-specific ribonucleoside hydrolase</fullName>
    </submittedName>
</protein>
<evidence type="ECO:0000313" key="5">
    <source>
        <dbReference type="EMBL" id="RKT78365.1"/>
    </source>
</evidence>
<gene>
    <name evidence="5" type="ORF">DFJ68_1809</name>
</gene>
<dbReference type="Gene3D" id="3.90.245.10">
    <property type="entry name" value="Ribonucleoside hydrolase-like"/>
    <property type="match status" value="1"/>
</dbReference>
<keyword evidence="6" id="KW-1185">Reference proteome</keyword>
<sequence length="351" mass="36154">MTSTTDPAPQPEHPTPSPTSGPVPDPVPVVLDVDTGVDDACALLLAALHPALDLRGVTCVGGNAPVDDVVRNTLVALEAAGCRDVPVARGADRPLLETPVDARHVHGDDGMGDLGWAAPTLAPDPRHAVALLRDLCLEAAADGRPLTLVPLAPLTNVALLLRTHPEVSSGIERIVFMGGAADVGNATASAEFNVFHDPEAAAIVLDAAGDLGIPLTMYGLDVFYEPVVSAEEAATLVEAGGRGAAELGGRLVAFQCERFATSAATIGDAGAVCAVIDPAGVSTRPLPLRVELAGTWSRGRTIVDRRDWSGDLAHDPHGEAPTRVDVALGVDGPRYARLWRETLAGAAGADR</sequence>
<dbReference type="Pfam" id="PF01156">
    <property type="entry name" value="IU_nuc_hydro"/>
    <property type="match status" value="1"/>
</dbReference>
<comment type="caution">
    <text evidence="5">The sequence shown here is derived from an EMBL/GenBank/DDBJ whole genome shotgun (WGS) entry which is preliminary data.</text>
</comment>
<accession>A0A495XYW6</accession>
<evidence type="ECO:0000313" key="6">
    <source>
        <dbReference type="Proteomes" id="UP000278440"/>
    </source>
</evidence>
<name>A0A495XYW6_9MICO</name>
<dbReference type="InterPro" id="IPR036452">
    <property type="entry name" value="Ribo_hydro-like"/>
</dbReference>
<feature type="region of interest" description="Disordered" evidence="3">
    <location>
        <begin position="1"/>
        <end position="28"/>
    </location>
</feature>
<dbReference type="AlphaFoldDB" id="A0A495XYW6"/>
<dbReference type="GO" id="GO:0008477">
    <property type="term" value="F:purine nucleosidase activity"/>
    <property type="evidence" value="ECO:0007669"/>
    <property type="project" value="TreeGrafter"/>
</dbReference>
<feature type="compositionally biased region" description="Pro residues" evidence="3">
    <location>
        <begin position="8"/>
        <end position="27"/>
    </location>
</feature>
<dbReference type="InterPro" id="IPR023186">
    <property type="entry name" value="IUNH"/>
</dbReference>
<reference evidence="5 6" key="1">
    <citation type="submission" date="2018-10" db="EMBL/GenBank/DDBJ databases">
        <title>Sequencing the genomes of 1000 actinobacteria strains.</title>
        <authorList>
            <person name="Klenk H.-P."/>
        </authorList>
    </citation>
    <scope>NUCLEOTIDE SEQUENCE [LARGE SCALE GENOMIC DNA]</scope>
    <source>
        <strain evidence="5 6">DSM 44267</strain>
    </source>
</reference>
<dbReference type="GO" id="GO:0006152">
    <property type="term" value="P:purine nucleoside catabolic process"/>
    <property type="evidence" value="ECO:0007669"/>
    <property type="project" value="TreeGrafter"/>
</dbReference>
<proteinExistence type="predicted"/>
<evidence type="ECO:0000256" key="3">
    <source>
        <dbReference type="SAM" id="MobiDB-lite"/>
    </source>
</evidence>
<keyword evidence="2" id="KW-0326">Glycosidase</keyword>
<dbReference type="InterPro" id="IPR001910">
    <property type="entry name" value="Inosine/uridine_hydrolase_dom"/>
</dbReference>
<dbReference type="Proteomes" id="UP000278440">
    <property type="component" value="Unassembled WGS sequence"/>
</dbReference>
<dbReference type="PANTHER" id="PTHR12304">
    <property type="entry name" value="INOSINE-URIDINE PREFERRING NUCLEOSIDE HYDROLASE"/>
    <property type="match status" value="1"/>
</dbReference>
<dbReference type="PANTHER" id="PTHR12304:SF4">
    <property type="entry name" value="URIDINE NUCLEOSIDASE"/>
    <property type="match status" value="1"/>
</dbReference>
<dbReference type="RefSeq" id="WP_121032541.1">
    <property type="nucleotide sequence ID" value="NZ_RBXT01000001.1"/>
</dbReference>
<keyword evidence="1 5" id="KW-0378">Hydrolase</keyword>
<dbReference type="SUPFAM" id="SSF53590">
    <property type="entry name" value="Nucleoside hydrolase"/>
    <property type="match status" value="1"/>
</dbReference>
<dbReference type="EMBL" id="RBXT01000001">
    <property type="protein sequence ID" value="RKT78365.1"/>
    <property type="molecule type" value="Genomic_DNA"/>
</dbReference>
<dbReference type="OrthoDB" id="9797882at2"/>
<evidence type="ECO:0000256" key="1">
    <source>
        <dbReference type="ARBA" id="ARBA00022801"/>
    </source>
</evidence>
<evidence type="ECO:0000256" key="2">
    <source>
        <dbReference type="ARBA" id="ARBA00023295"/>
    </source>
</evidence>
<organism evidence="5 6">
    <name type="scientific">Terracoccus luteus</name>
    <dbReference type="NCBI Taxonomy" id="53356"/>
    <lineage>
        <taxon>Bacteria</taxon>
        <taxon>Bacillati</taxon>
        <taxon>Actinomycetota</taxon>
        <taxon>Actinomycetes</taxon>
        <taxon>Micrococcales</taxon>
        <taxon>Intrasporangiaceae</taxon>
        <taxon>Terracoccus</taxon>
    </lineage>
</organism>
<evidence type="ECO:0000259" key="4">
    <source>
        <dbReference type="Pfam" id="PF01156"/>
    </source>
</evidence>
<feature type="domain" description="Inosine/uridine-preferring nucleoside hydrolase" evidence="4">
    <location>
        <begin position="29"/>
        <end position="335"/>
    </location>
</feature>
<dbReference type="GO" id="GO:0005829">
    <property type="term" value="C:cytosol"/>
    <property type="evidence" value="ECO:0007669"/>
    <property type="project" value="TreeGrafter"/>
</dbReference>